<protein>
    <submittedName>
        <fullName evidence="1">Uncharacterized protein</fullName>
    </submittedName>
</protein>
<comment type="caution">
    <text evidence="1">The sequence shown here is derived from an EMBL/GenBank/DDBJ whole genome shotgun (WGS) entry which is preliminary data.</text>
</comment>
<sequence>MVVRRPQLWIRHISCLCQTWTCKSFVESQAFGNPSITVANRVCGVIPRLQQADTRLMGQRCLLTERIFAKPGSG</sequence>
<dbReference type="Proteomes" id="UP001240678">
    <property type="component" value="Unassembled WGS sequence"/>
</dbReference>
<evidence type="ECO:0000313" key="1">
    <source>
        <dbReference type="EMBL" id="KAK1525653.1"/>
    </source>
</evidence>
<dbReference type="EMBL" id="MOOE01000008">
    <property type="protein sequence ID" value="KAK1525653.1"/>
    <property type="molecule type" value="Genomic_DNA"/>
</dbReference>
<dbReference type="GeneID" id="85339780"/>
<reference evidence="1 2" key="1">
    <citation type="submission" date="2016-10" db="EMBL/GenBank/DDBJ databases">
        <title>The genome sequence of Colletotrichum fioriniae PJ7.</title>
        <authorList>
            <person name="Baroncelli R."/>
        </authorList>
    </citation>
    <scope>NUCLEOTIDE SEQUENCE [LARGE SCALE GENOMIC DNA]</scope>
    <source>
        <strain evidence="1 2">IMI 309622</strain>
    </source>
</reference>
<proteinExistence type="predicted"/>
<accession>A0AAJ0DZB0</accession>
<organism evidence="1 2">
    <name type="scientific">Colletotrichum costaricense</name>
    <dbReference type="NCBI Taxonomy" id="1209916"/>
    <lineage>
        <taxon>Eukaryota</taxon>
        <taxon>Fungi</taxon>
        <taxon>Dikarya</taxon>
        <taxon>Ascomycota</taxon>
        <taxon>Pezizomycotina</taxon>
        <taxon>Sordariomycetes</taxon>
        <taxon>Hypocreomycetidae</taxon>
        <taxon>Glomerellales</taxon>
        <taxon>Glomerellaceae</taxon>
        <taxon>Colletotrichum</taxon>
        <taxon>Colletotrichum acutatum species complex</taxon>
    </lineage>
</organism>
<dbReference type="AlphaFoldDB" id="A0AAJ0DZB0"/>
<keyword evidence="2" id="KW-1185">Reference proteome</keyword>
<dbReference type="RefSeq" id="XP_060312507.1">
    <property type="nucleotide sequence ID" value="XM_060456233.1"/>
</dbReference>
<gene>
    <name evidence="1" type="ORF">CCOS01_08071</name>
</gene>
<evidence type="ECO:0000313" key="2">
    <source>
        <dbReference type="Proteomes" id="UP001240678"/>
    </source>
</evidence>
<name>A0AAJ0DZB0_9PEZI</name>